<dbReference type="FunFam" id="3.40.50.720:FF:000072">
    <property type="entry name" value="Saccharopine dehydrogenase [NADP(+), L-glutamate-forming]"/>
    <property type="match status" value="1"/>
</dbReference>
<evidence type="ECO:0000259" key="8">
    <source>
        <dbReference type="PROSITE" id="PS51006"/>
    </source>
</evidence>
<dbReference type="PANTHER" id="PTHR11133">
    <property type="entry name" value="SACCHAROPINE DEHYDROGENASE"/>
    <property type="match status" value="1"/>
</dbReference>
<dbReference type="PANTHER" id="PTHR11133:SF22">
    <property type="entry name" value="ALPHA-AMINOADIPIC SEMIALDEHYDE SYNTHASE, MITOCHONDRIAL"/>
    <property type="match status" value="1"/>
</dbReference>
<keyword evidence="10" id="KW-1185">Reference proteome</keyword>
<evidence type="ECO:0000256" key="1">
    <source>
        <dbReference type="ARBA" id="ARBA00007867"/>
    </source>
</evidence>
<dbReference type="InterPro" id="IPR051168">
    <property type="entry name" value="AASS"/>
</dbReference>
<dbReference type="AlphaFoldDB" id="A0A427Y3F5"/>
<keyword evidence="4" id="KW-0560">Oxidoreductase</keyword>
<dbReference type="InterPro" id="IPR030374">
    <property type="entry name" value="PABS"/>
</dbReference>
<sequence length="756" mass="83177">MAPKLSHKLIKDGWFREINSQWPGQAMTLKVKEILHTEQSLFQDVLVFSSETYGNVLVLDGVIQCTERDEFSYQEMIAHLPLASHPNPVNVLVIGGGDGGVIREVLKHKSVEKVTLCDIDEAVIRVSKEFLPHMSSCYKDSRVEVHIGDGFKFLPAHKDTYDVIITDSSDPVGPAEALFKPPYFQLLKEALKEGGHISTQAECIWNHLPLIKELKETCNKLFPVAEYAFTTIPTYPSGQIGIMVCSKEAGRDVKTPLRAVPDTRYYNADVHRGAFLALPEFGRSMLEDGVNKLPNLSGAAVNPAALAQTTKKKVLLLGSGLVAPPCAEYITRHNHELTVACRTYATAEQLCAGLKNATPMSVDVSSADALRQAIKGHDVVVSLVPYVHHADVMKAALAEKAHVVTTSYVNPHMKALDQEFKDAGLICFNEIGVDPGVDHLWAIKTIDEAHKAGGKIRSFYSYCGGLPEPAASDNALGYKFSWSPLGVLMALNNDGQFIKDGKIAQVAGKDLMRSAKPYYFTPAYNLVCYPNRDSSVFKEFYGLKDVQNLVRGTMRYGGFCEVVEAWKEIGLMSDANVEYLAKGAKPLKWAELTSQLLGTAANEEAILSKLSSLSSFPADQYKVLTSKFRQLGLFSDEQVDQRGSPMKALAALLEKKCQFEEGEVDIVLLQHTFEIERADGKMETITSTLEAYGDRNGGPSAMAKLVGVPCGVAVQFILEGVLTKPGVLQPYDEETCKLFRDRLETEEGITMVEKRI</sequence>
<dbReference type="PROSITE" id="PS01330">
    <property type="entry name" value="PABS_1"/>
    <property type="match status" value="1"/>
</dbReference>
<keyword evidence="6" id="KW-0620">Polyamine biosynthesis</keyword>
<dbReference type="InterPro" id="IPR005097">
    <property type="entry name" value="Sacchrp_dh_NADP-bd"/>
</dbReference>
<proteinExistence type="inferred from homology"/>
<dbReference type="GO" id="GO:0006596">
    <property type="term" value="P:polyamine biosynthetic process"/>
    <property type="evidence" value="ECO:0007669"/>
    <property type="project" value="UniProtKB-UniRule"/>
</dbReference>
<dbReference type="InterPro" id="IPR030373">
    <property type="entry name" value="PABS_CS"/>
</dbReference>
<dbReference type="HAMAP" id="MF_00198">
    <property type="entry name" value="Spermidine_synth"/>
    <property type="match status" value="1"/>
</dbReference>
<dbReference type="InterPro" id="IPR001045">
    <property type="entry name" value="Spermi_synthase"/>
</dbReference>
<dbReference type="STRING" id="1890683.A0A427Y3F5"/>
<feature type="domain" description="PABS" evidence="8">
    <location>
        <begin position="12"/>
        <end position="247"/>
    </location>
</feature>
<dbReference type="CDD" id="cd02440">
    <property type="entry name" value="AdoMet_MTases"/>
    <property type="match status" value="1"/>
</dbReference>
<dbReference type="InterPro" id="IPR035246">
    <property type="entry name" value="Spermidine_synt_N"/>
</dbReference>
<dbReference type="Pfam" id="PF17284">
    <property type="entry name" value="Spermine_synt_N"/>
    <property type="match status" value="1"/>
</dbReference>
<dbReference type="NCBIfam" id="TIGR00417">
    <property type="entry name" value="speE"/>
    <property type="match status" value="1"/>
</dbReference>
<dbReference type="GO" id="GO:0019878">
    <property type="term" value="P:lysine biosynthetic process via aminoadipic acid"/>
    <property type="evidence" value="ECO:0007669"/>
    <property type="project" value="TreeGrafter"/>
</dbReference>
<organism evidence="9 10">
    <name type="scientific">Saitozyma podzolica</name>
    <dbReference type="NCBI Taxonomy" id="1890683"/>
    <lineage>
        <taxon>Eukaryota</taxon>
        <taxon>Fungi</taxon>
        <taxon>Dikarya</taxon>
        <taxon>Basidiomycota</taxon>
        <taxon>Agaricomycotina</taxon>
        <taxon>Tremellomycetes</taxon>
        <taxon>Tremellales</taxon>
        <taxon>Trimorphomycetaceae</taxon>
        <taxon>Saitozyma</taxon>
    </lineage>
</organism>
<feature type="active site" description="Proton acceptor" evidence="6">
    <location>
        <position position="167"/>
    </location>
</feature>
<dbReference type="Pfam" id="PF16653">
    <property type="entry name" value="Sacchrp_dh_C"/>
    <property type="match status" value="1"/>
</dbReference>
<evidence type="ECO:0000256" key="4">
    <source>
        <dbReference type="ARBA" id="ARBA00023002"/>
    </source>
</evidence>
<dbReference type="GO" id="GO:0016765">
    <property type="term" value="F:transferase activity, transferring alkyl or aryl (other than methyl) groups"/>
    <property type="evidence" value="ECO:0007669"/>
    <property type="project" value="UniProtKB-ARBA"/>
</dbReference>
<dbReference type="Proteomes" id="UP000279259">
    <property type="component" value="Unassembled WGS sequence"/>
</dbReference>
<dbReference type="Gene3D" id="2.30.140.10">
    <property type="entry name" value="Spermidine synthase, tetramerisation domain"/>
    <property type="match status" value="1"/>
</dbReference>
<dbReference type="InterPro" id="IPR036291">
    <property type="entry name" value="NAD(P)-bd_dom_sf"/>
</dbReference>
<dbReference type="GO" id="GO:0015940">
    <property type="term" value="P:pantothenate biosynthetic process"/>
    <property type="evidence" value="ECO:0007669"/>
    <property type="project" value="UniProtKB-ARBA"/>
</dbReference>
<gene>
    <name evidence="9" type="ORF">EHS25_003766</name>
</gene>
<dbReference type="Pfam" id="PF03435">
    <property type="entry name" value="Sacchrp_dh_NADP"/>
    <property type="match status" value="1"/>
</dbReference>
<name>A0A427Y3F5_9TREE</name>
<dbReference type="FunFam" id="2.30.140.10:FF:000001">
    <property type="entry name" value="SPE3p Spermidine synthase"/>
    <property type="match status" value="1"/>
</dbReference>
<protein>
    <recommendedName>
        <fullName evidence="8">PABS domain-containing protein</fullName>
    </recommendedName>
</protein>
<evidence type="ECO:0000256" key="3">
    <source>
        <dbReference type="ARBA" id="ARBA00022857"/>
    </source>
</evidence>
<evidence type="ECO:0000313" key="9">
    <source>
        <dbReference type="EMBL" id="RSH85627.1"/>
    </source>
</evidence>
<dbReference type="Gene3D" id="3.40.50.150">
    <property type="entry name" value="Vaccinia Virus protein VP39"/>
    <property type="match status" value="1"/>
</dbReference>
<dbReference type="FunFam" id="3.40.50.150:FF:000013">
    <property type="entry name" value="Spermidine synthase"/>
    <property type="match status" value="1"/>
</dbReference>
<dbReference type="InterPro" id="IPR032095">
    <property type="entry name" value="Sacchrp_dh-like_C"/>
</dbReference>
<dbReference type="PROSITE" id="PS51006">
    <property type="entry name" value="PABS_2"/>
    <property type="match status" value="1"/>
</dbReference>
<dbReference type="Gene3D" id="3.30.360.10">
    <property type="entry name" value="Dihydrodipicolinate Reductase, domain 2"/>
    <property type="match status" value="1"/>
</dbReference>
<dbReference type="Gene3D" id="3.40.50.720">
    <property type="entry name" value="NAD(P)-binding Rossmann-like Domain"/>
    <property type="match status" value="1"/>
</dbReference>
<dbReference type="EMBL" id="RSCD01000019">
    <property type="protein sequence ID" value="RSH85627.1"/>
    <property type="molecule type" value="Genomic_DNA"/>
</dbReference>
<comment type="similarity">
    <text evidence="1 7">Belongs to the spermidine/spermine synthase family.</text>
</comment>
<evidence type="ECO:0000313" key="10">
    <source>
        <dbReference type="Proteomes" id="UP000279259"/>
    </source>
</evidence>
<dbReference type="InterPro" id="IPR037163">
    <property type="entry name" value="Spermidine_synt_N_sf"/>
</dbReference>
<evidence type="ECO:0000256" key="6">
    <source>
        <dbReference type="PROSITE-ProRule" id="PRU00354"/>
    </source>
</evidence>
<comment type="caution">
    <text evidence="9">The sequence shown here is derived from an EMBL/GenBank/DDBJ whole genome shotgun (WGS) entry which is preliminary data.</text>
</comment>
<evidence type="ECO:0000256" key="5">
    <source>
        <dbReference type="ARBA" id="ARBA00023154"/>
    </source>
</evidence>
<dbReference type="Pfam" id="PF01564">
    <property type="entry name" value="Spermine_synth"/>
    <property type="match status" value="1"/>
</dbReference>
<keyword evidence="3" id="KW-0521">NADP</keyword>
<dbReference type="OrthoDB" id="10059875at2759"/>
<accession>A0A427Y3F5</accession>
<reference evidence="9 10" key="1">
    <citation type="submission" date="2018-11" db="EMBL/GenBank/DDBJ databases">
        <title>Genome sequence of Saitozyma podzolica DSM 27192.</title>
        <authorList>
            <person name="Aliyu H."/>
            <person name="Gorte O."/>
            <person name="Ochsenreither K."/>
        </authorList>
    </citation>
    <scope>NUCLEOTIDE SEQUENCE [LARGE SCALE GENOMIC DNA]</scope>
    <source>
        <strain evidence="9 10">DSM 27192</strain>
    </source>
</reference>
<dbReference type="SUPFAM" id="SSF55347">
    <property type="entry name" value="Glyceraldehyde-3-phosphate dehydrogenase-like, C-terminal domain"/>
    <property type="match status" value="1"/>
</dbReference>
<dbReference type="NCBIfam" id="NF002010">
    <property type="entry name" value="PRK00811.1"/>
    <property type="match status" value="1"/>
</dbReference>
<dbReference type="Gene3D" id="1.10.1870.10">
    <property type="entry name" value="Domain 3, Saccharopine reductase"/>
    <property type="match status" value="1"/>
</dbReference>
<keyword evidence="2 6" id="KW-0808">Transferase</keyword>
<keyword evidence="5" id="KW-0028">Amino-acid biosynthesis</keyword>
<dbReference type="InterPro" id="IPR029063">
    <property type="entry name" value="SAM-dependent_MTases_sf"/>
</dbReference>
<dbReference type="GO" id="GO:0005737">
    <property type="term" value="C:cytoplasm"/>
    <property type="evidence" value="ECO:0007669"/>
    <property type="project" value="TreeGrafter"/>
</dbReference>
<evidence type="ECO:0000256" key="7">
    <source>
        <dbReference type="RuleBase" id="RU003836"/>
    </source>
</evidence>
<dbReference type="SUPFAM" id="SSF51735">
    <property type="entry name" value="NAD(P)-binding Rossmann-fold domains"/>
    <property type="match status" value="1"/>
</dbReference>
<dbReference type="GO" id="GO:0004753">
    <property type="term" value="F:saccharopine dehydrogenase activity"/>
    <property type="evidence" value="ECO:0007669"/>
    <property type="project" value="TreeGrafter"/>
</dbReference>
<evidence type="ECO:0000256" key="2">
    <source>
        <dbReference type="ARBA" id="ARBA00022679"/>
    </source>
</evidence>
<dbReference type="FunFam" id="3.30.360.10:FF:000008">
    <property type="entry name" value="Alpha-aminoadipic semialdehyde synthase, mitochondrial"/>
    <property type="match status" value="1"/>
</dbReference>
<dbReference type="SUPFAM" id="SSF53335">
    <property type="entry name" value="S-adenosyl-L-methionine-dependent methyltransferases"/>
    <property type="match status" value="1"/>
</dbReference>
<keyword evidence="5" id="KW-0457">Lysine biosynthesis</keyword>